<feature type="domain" description="HTH marR-type" evidence="1">
    <location>
        <begin position="53"/>
        <end position="191"/>
    </location>
</feature>
<proteinExistence type="predicted"/>
<dbReference type="Gene3D" id="1.10.10.10">
    <property type="entry name" value="Winged helix-like DNA-binding domain superfamily/Winged helix DNA-binding domain"/>
    <property type="match status" value="1"/>
</dbReference>
<dbReference type="RefSeq" id="WP_345368639.1">
    <property type="nucleotide sequence ID" value="NZ_BAABJX010000005.1"/>
</dbReference>
<dbReference type="InterPro" id="IPR036388">
    <property type="entry name" value="WH-like_DNA-bd_sf"/>
</dbReference>
<dbReference type="PRINTS" id="PR00598">
    <property type="entry name" value="HTHMARR"/>
</dbReference>
<dbReference type="Pfam" id="PF01047">
    <property type="entry name" value="MarR"/>
    <property type="match status" value="1"/>
</dbReference>
<sequence length="213" mass="24907">MSKETDDIIKLIKHWKAFKEEGGKDFAQFGSFLKQESKPKTPQHPMGEDMMLNVRLGILFIYLERYKNKLIKKVMQTLPLRTIEEFLLLMYLEQTTSPRKSDFTQSKFMKASSMEKTAIFEMIKRLQADGFISEVEDPEDKRSKRIQLTPAGTGMLHQSRAAFMPVTQLLFANMSVEDKKLLLEKFHYLSGFHEHIWEEDADMSAEELVLKYL</sequence>
<dbReference type="SMART" id="SM00347">
    <property type="entry name" value="HTH_MARR"/>
    <property type="match status" value="1"/>
</dbReference>
<evidence type="ECO:0000313" key="3">
    <source>
        <dbReference type="Proteomes" id="UP001500298"/>
    </source>
</evidence>
<dbReference type="PROSITE" id="PS50995">
    <property type="entry name" value="HTH_MARR_2"/>
    <property type="match status" value="1"/>
</dbReference>
<accession>A0ABP9CZU0</accession>
<dbReference type="InterPro" id="IPR036390">
    <property type="entry name" value="WH_DNA-bd_sf"/>
</dbReference>
<dbReference type="PANTHER" id="PTHR33164:SF43">
    <property type="entry name" value="HTH-TYPE TRANSCRIPTIONAL REPRESSOR YETL"/>
    <property type="match status" value="1"/>
</dbReference>
<comment type="caution">
    <text evidence="2">The sequence shown here is derived from an EMBL/GenBank/DDBJ whole genome shotgun (WGS) entry which is preliminary data.</text>
</comment>
<organism evidence="2 3">
    <name type="scientific">Algivirga pacifica</name>
    <dbReference type="NCBI Taxonomy" id="1162670"/>
    <lineage>
        <taxon>Bacteria</taxon>
        <taxon>Pseudomonadati</taxon>
        <taxon>Bacteroidota</taxon>
        <taxon>Cytophagia</taxon>
        <taxon>Cytophagales</taxon>
        <taxon>Flammeovirgaceae</taxon>
        <taxon>Algivirga</taxon>
    </lineage>
</organism>
<dbReference type="InterPro" id="IPR000835">
    <property type="entry name" value="HTH_MarR-typ"/>
</dbReference>
<evidence type="ECO:0000259" key="1">
    <source>
        <dbReference type="PROSITE" id="PS50995"/>
    </source>
</evidence>
<reference evidence="3" key="1">
    <citation type="journal article" date="2019" name="Int. J. Syst. Evol. Microbiol.">
        <title>The Global Catalogue of Microorganisms (GCM) 10K type strain sequencing project: providing services to taxonomists for standard genome sequencing and annotation.</title>
        <authorList>
            <consortium name="The Broad Institute Genomics Platform"/>
            <consortium name="The Broad Institute Genome Sequencing Center for Infectious Disease"/>
            <person name="Wu L."/>
            <person name="Ma J."/>
        </authorList>
    </citation>
    <scope>NUCLEOTIDE SEQUENCE [LARGE SCALE GENOMIC DNA]</scope>
    <source>
        <strain evidence="3">JCM 18326</strain>
    </source>
</reference>
<protein>
    <recommendedName>
        <fullName evidence="1">HTH marR-type domain-containing protein</fullName>
    </recommendedName>
</protein>
<dbReference type="Proteomes" id="UP001500298">
    <property type="component" value="Unassembled WGS sequence"/>
</dbReference>
<keyword evidence="3" id="KW-1185">Reference proteome</keyword>
<dbReference type="PANTHER" id="PTHR33164">
    <property type="entry name" value="TRANSCRIPTIONAL REGULATOR, MARR FAMILY"/>
    <property type="match status" value="1"/>
</dbReference>
<name>A0ABP9CZU0_9BACT</name>
<dbReference type="SUPFAM" id="SSF46785">
    <property type="entry name" value="Winged helix' DNA-binding domain"/>
    <property type="match status" value="1"/>
</dbReference>
<gene>
    <name evidence="2" type="ORF">GCM10023331_02900</name>
</gene>
<evidence type="ECO:0000313" key="2">
    <source>
        <dbReference type="EMBL" id="GAA4821951.1"/>
    </source>
</evidence>
<dbReference type="EMBL" id="BAABJX010000005">
    <property type="protein sequence ID" value="GAA4821951.1"/>
    <property type="molecule type" value="Genomic_DNA"/>
</dbReference>
<dbReference type="InterPro" id="IPR039422">
    <property type="entry name" value="MarR/SlyA-like"/>
</dbReference>